<dbReference type="EMBL" id="CM001441">
    <property type="protein sequence ID" value="EHQ91056.1"/>
    <property type="molecule type" value="Genomic_DNA"/>
</dbReference>
<keyword evidence="7" id="KW-1185">Reference proteome</keyword>
<feature type="domain" description="ABC transporter" evidence="5">
    <location>
        <begin position="5"/>
        <end position="233"/>
    </location>
</feature>
<dbReference type="Gene3D" id="3.40.50.300">
    <property type="entry name" value="P-loop containing nucleotide triphosphate hydrolases"/>
    <property type="match status" value="1"/>
</dbReference>
<keyword evidence="4" id="KW-0067">ATP-binding</keyword>
<dbReference type="PANTHER" id="PTHR43776">
    <property type="entry name" value="TRANSPORT ATP-BINDING PROTEIN"/>
    <property type="match status" value="1"/>
</dbReference>
<comment type="similarity">
    <text evidence="1">Belongs to the ABC transporter superfamily.</text>
</comment>
<gene>
    <name evidence="6" type="ORF">DesyoDRAFT_4090</name>
</gene>
<name>H5Y646_9FIRM</name>
<dbReference type="SUPFAM" id="SSF52540">
    <property type="entry name" value="P-loop containing nucleoside triphosphate hydrolases"/>
    <property type="match status" value="1"/>
</dbReference>
<accession>H5Y646</accession>
<dbReference type="SMART" id="SM00382">
    <property type="entry name" value="AAA"/>
    <property type="match status" value="1"/>
</dbReference>
<dbReference type="GO" id="GO:0005524">
    <property type="term" value="F:ATP binding"/>
    <property type="evidence" value="ECO:0007669"/>
    <property type="project" value="UniProtKB-KW"/>
</dbReference>
<evidence type="ECO:0000313" key="7">
    <source>
        <dbReference type="Proteomes" id="UP000005104"/>
    </source>
</evidence>
<reference evidence="6 7" key="1">
    <citation type="submission" date="2011-11" db="EMBL/GenBank/DDBJ databases">
        <title>The Noncontiguous Finished genome of Desulfosporosinus youngiae DSM 17734.</title>
        <authorList>
            <consortium name="US DOE Joint Genome Institute (JGI-PGF)"/>
            <person name="Lucas S."/>
            <person name="Han J."/>
            <person name="Lapidus A."/>
            <person name="Cheng J.-F."/>
            <person name="Goodwin L."/>
            <person name="Pitluck S."/>
            <person name="Peters L."/>
            <person name="Ovchinnikova G."/>
            <person name="Lu M."/>
            <person name="Land M.L."/>
            <person name="Hauser L."/>
            <person name="Pester M."/>
            <person name="Spring S."/>
            <person name="Ollivier B."/>
            <person name="Rattei T."/>
            <person name="Klenk H.-P."/>
            <person name="Wagner M."/>
            <person name="Loy A."/>
            <person name="Woyke T.J."/>
        </authorList>
    </citation>
    <scope>NUCLEOTIDE SEQUENCE [LARGE SCALE GENOMIC DNA]</scope>
    <source>
        <strain evidence="6 7">DSM 17734</strain>
    </source>
</reference>
<dbReference type="InterPro" id="IPR017871">
    <property type="entry name" value="ABC_transporter-like_CS"/>
</dbReference>
<dbReference type="InterPro" id="IPR050319">
    <property type="entry name" value="ABC_transp_ATP-bind"/>
</dbReference>
<evidence type="ECO:0000256" key="4">
    <source>
        <dbReference type="ARBA" id="ARBA00022840"/>
    </source>
</evidence>
<evidence type="ECO:0000256" key="2">
    <source>
        <dbReference type="ARBA" id="ARBA00022448"/>
    </source>
</evidence>
<keyword evidence="2" id="KW-0813">Transport</keyword>
<organism evidence="6 7">
    <name type="scientific">Desulfosporosinus youngiae DSM 17734</name>
    <dbReference type="NCBI Taxonomy" id="768710"/>
    <lineage>
        <taxon>Bacteria</taxon>
        <taxon>Bacillati</taxon>
        <taxon>Bacillota</taxon>
        <taxon>Clostridia</taxon>
        <taxon>Eubacteriales</taxon>
        <taxon>Desulfitobacteriaceae</taxon>
        <taxon>Desulfosporosinus</taxon>
    </lineage>
</organism>
<dbReference type="GO" id="GO:0055085">
    <property type="term" value="P:transmembrane transport"/>
    <property type="evidence" value="ECO:0007669"/>
    <property type="project" value="UniProtKB-ARBA"/>
</dbReference>
<dbReference type="HOGENOM" id="CLU_000604_1_23_9"/>
<protein>
    <submittedName>
        <fullName evidence="6">ATPase component of various ABC-type transport systems with duplicated ATPase domain</fullName>
    </submittedName>
</protein>
<dbReference type="CDD" id="cd03257">
    <property type="entry name" value="ABC_NikE_OppD_transporters"/>
    <property type="match status" value="1"/>
</dbReference>
<dbReference type="InterPro" id="IPR003593">
    <property type="entry name" value="AAA+_ATPase"/>
</dbReference>
<evidence type="ECO:0000256" key="3">
    <source>
        <dbReference type="ARBA" id="ARBA00022741"/>
    </source>
</evidence>
<dbReference type="AlphaFoldDB" id="H5Y646"/>
<dbReference type="Pfam" id="PF00005">
    <property type="entry name" value="ABC_tran"/>
    <property type="match status" value="1"/>
</dbReference>
<dbReference type="PROSITE" id="PS50893">
    <property type="entry name" value="ABC_TRANSPORTER_2"/>
    <property type="match status" value="1"/>
</dbReference>
<evidence type="ECO:0000256" key="1">
    <source>
        <dbReference type="ARBA" id="ARBA00005417"/>
    </source>
</evidence>
<evidence type="ECO:0000259" key="5">
    <source>
        <dbReference type="PROSITE" id="PS50893"/>
    </source>
</evidence>
<dbReference type="OrthoDB" id="9779287at2"/>
<dbReference type="eggNOG" id="COG4608">
    <property type="taxonomic scope" value="Bacteria"/>
</dbReference>
<dbReference type="PROSITE" id="PS00211">
    <property type="entry name" value="ABC_TRANSPORTER_1"/>
    <property type="match status" value="1"/>
</dbReference>
<keyword evidence="3" id="KW-0547">Nucleotide-binding</keyword>
<dbReference type="Proteomes" id="UP000005104">
    <property type="component" value="Chromosome"/>
</dbReference>
<dbReference type="STRING" id="768710.DesyoDRAFT_4090"/>
<proteinExistence type="inferred from homology"/>
<dbReference type="GO" id="GO:0016887">
    <property type="term" value="F:ATP hydrolysis activity"/>
    <property type="evidence" value="ECO:0007669"/>
    <property type="project" value="InterPro"/>
</dbReference>
<dbReference type="InterPro" id="IPR027417">
    <property type="entry name" value="P-loop_NTPase"/>
</dbReference>
<dbReference type="PANTHER" id="PTHR43776:SF7">
    <property type="entry name" value="D,D-DIPEPTIDE TRANSPORT ATP-BINDING PROTEIN DDPF-RELATED"/>
    <property type="match status" value="1"/>
</dbReference>
<dbReference type="InterPro" id="IPR003439">
    <property type="entry name" value="ABC_transporter-like_ATP-bd"/>
</dbReference>
<evidence type="ECO:0000313" key="6">
    <source>
        <dbReference type="EMBL" id="EHQ91056.1"/>
    </source>
</evidence>
<sequence>MDLILDVQGLEKRFAAKPKQTVAVAGVDFSIKRGECLGLIGESGSGKSTVAYMTGGLLPPSAGKVSFYGKHRQMVFQNPVMSFSPRMRLLDSIGEGLRYKTNLSGAEIKEKALEAMDMVLLKREYGNRYSWQLSGGECQRAAIARAILIRPELLICDEVTSALDVSVQEQIIQLLIKLKKELGLAYLFISHDIALVSSICDRLAVMYQGRIVETGSTREVIANPQKDYTKLLISSALTLADAAQQ</sequence>